<dbReference type="Proteomes" id="UP001250932">
    <property type="component" value="Unassembled WGS sequence"/>
</dbReference>
<dbReference type="InterPro" id="IPR024399">
    <property type="entry name" value="DUF2628"/>
</dbReference>
<keyword evidence="3" id="KW-1185">Reference proteome</keyword>
<evidence type="ECO:0000256" key="1">
    <source>
        <dbReference type="SAM" id="Phobius"/>
    </source>
</evidence>
<organism evidence="2 3">
    <name type="scientific">Candidatus Nitronereus thalassa</name>
    <dbReference type="NCBI Taxonomy" id="3020898"/>
    <lineage>
        <taxon>Bacteria</taxon>
        <taxon>Pseudomonadati</taxon>
        <taxon>Nitrospirota</taxon>
        <taxon>Nitrospiria</taxon>
        <taxon>Nitrospirales</taxon>
        <taxon>Nitrospiraceae</taxon>
        <taxon>Candidatus Nitronereus</taxon>
    </lineage>
</organism>
<feature type="transmembrane region" description="Helical" evidence="1">
    <location>
        <begin position="181"/>
        <end position="201"/>
    </location>
</feature>
<keyword evidence="1" id="KW-0472">Membrane</keyword>
<proteinExistence type="predicted"/>
<reference evidence="2 3" key="1">
    <citation type="journal article" date="2023" name="ISME J.">
        <title>Cultivation and genomic characterization of novel and ubiquitous marine nitrite-oxidizing bacteria from the Nitrospirales.</title>
        <authorList>
            <person name="Mueller A.J."/>
            <person name="Daebeler A."/>
            <person name="Herbold C.W."/>
            <person name="Kirkegaard R.H."/>
            <person name="Daims H."/>
        </authorList>
    </citation>
    <scope>NUCLEOTIDE SEQUENCE [LARGE SCALE GENOMIC DNA]</scope>
    <source>
        <strain evidence="2 3">EB</strain>
    </source>
</reference>
<evidence type="ECO:0000313" key="3">
    <source>
        <dbReference type="Proteomes" id="UP001250932"/>
    </source>
</evidence>
<name>A0ABU3K9E0_9BACT</name>
<dbReference type="RefSeq" id="WP_313833485.1">
    <property type="nucleotide sequence ID" value="NZ_JAQOUE010000001.1"/>
</dbReference>
<keyword evidence="1" id="KW-0812">Transmembrane</keyword>
<keyword evidence="1" id="KW-1133">Transmembrane helix</keyword>
<accession>A0ABU3K9E0</accession>
<evidence type="ECO:0000313" key="2">
    <source>
        <dbReference type="EMBL" id="MDT7043008.1"/>
    </source>
</evidence>
<gene>
    <name evidence="2" type="ORF">PPG34_11640</name>
</gene>
<dbReference type="EMBL" id="JAQOUE010000001">
    <property type="protein sequence ID" value="MDT7043008.1"/>
    <property type="molecule type" value="Genomic_DNA"/>
</dbReference>
<comment type="caution">
    <text evidence="2">The sequence shown here is derived from an EMBL/GenBank/DDBJ whole genome shotgun (WGS) entry which is preliminary data.</text>
</comment>
<protein>
    <submittedName>
        <fullName evidence="2">DUF2628 domain-containing protein</fullName>
    </submittedName>
</protein>
<dbReference type="Pfam" id="PF10947">
    <property type="entry name" value="DUF2628"/>
    <property type="match status" value="1"/>
</dbReference>
<feature type="transmembrane region" description="Helical" evidence="1">
    <location>
        <begin position="111"/>
        <end position="137"/>
    </location>
</feature>
<sequence>MKQCAACEQQNPDDASFCHSCKQVFPEEPAAPQPSEVPNEDHLWKTFIGPNPTVMFSPAKGWVWRPAAQYYLAKFSAFRSAPSPRFELSWNWAAFLFDFLWFLYRKMYMYAALYAVGPFLALYLTGIPTVGVVWKIMAAVTANYLYFWHVKEHLDKLKAHGLVDQASQEKFLQEEGGVQTYVIWLSAILMIFGMLFSSQFVEMYGDGFPIEQSAPDPRVQLDNH</sequence>